<dbReference type="PANTHER" id="PTHR21085">
    <property type="entry name" value="CHORISMATE SYNTHASE"/>
    <property type="match status" value="1"/>
</dbReference>
<proteinExistence type="inferred from homology"/>
<dbReference type="EC" id="4.2.3.5" evidence="3"/>
<comment type="caution">
    <text evidence="11">The sequence shown here is derived from an EMBL/GenBank/DDBJ whole genome shotgun (WGS) entry which is preliminary data.</text>
</comment>
<dbReference type="InterPro" id="IPR000453">
    <property type="entry name" value="Chorismate_synth"/>
</dbReference>
<dbReference type="FunFam" id="3.60.150.10:FF:000002">
    <property type="entry name" value="Chorismate synthase"/>
    <property type="match status" value="1"/>
</dbReference>
<keyword evidence="8" id="KW-0521">NADP</keyword>
<keyword evidence="10" id="KW-0456">Lyase</keyword>
<dbReference type="PROSITE" id="PS00787">
    <property type="entry name" value="CHORISMATE_SYNTHASE_1"/>
    <property type="match status" value="1"/>
</dbReference>
<comment type="similarity">
    <text evidence="2">Belongs to the chorismate synthase family.</text>
</comment>
<evidence type="ECO:0000256" key="3">
    <source>
        <dbReference type="ARBA" id="ARBA00013036"/>
    </source>
</evidence>
<dbReference type="SUPFAM" id="SSF103263">
    <property type="entry name" value="Chorismate synthase, AroC"/>
    <property type="match status" value="1"/>
</dbReference>
<keyword evidence="5" id="KW-0285">Flavoprotein</keyword>
<keyword evidence="9" id="KW-0057">Aromatic amino acid biosynthesis</keyword>
<dbReference type="PANTHER" id="PTHR21085:SF0">
    <property type="entry name" value="CHORISMATE SYNTHASE"/>
    <property type="match status" value="1"/>
</dbReference>
<dbReference type="Pfam" id="PF01264">
    <property type="entry name" value="Chorismate_synt"/>
    <property type="match status" value="1"/>
</dbReference>
<evidence type="ECO:0000256" key="6">
    <source>
        <dbReference type="ARBA" id="ARBA00022643"/>
    </source>
</evidence>
<evidence type="ECO:0000256" key="8">
    <source>
        <dbReference type="ARBA" id="ARBA00022857"/>
    </source>
</evidence>
<dbReference type="GO" id="GO:0004107">
    <property type="term" value="F:chorismate synthase activity"/>
    <property type="evidence" value="ECO:0007669"/>
    <property type="project" value="UniProtKB-EC"/>
</dbReference>
<keyword evidence="7" id="KW-0274">FAD</keyword>
<evidence type="ECO:0000313" key="11">
    <source>
        <dbReference type="EMBL" id="KKL82461.1"/>
    </source>
</evidence>
<evidence type="ECO:0000256" key="2">
    <source>
        <dbReference type="ARBA" id="ARBA00008014"/>
    </source>
</evidence>
<protein>
    <recommendedName>
        <fullName evidence="3">chorismate synthase</fullName>
        <ecNumber evidence="3">4.2.3.5</ecNumber>
    </recommendedName>
</protein>
<evidence type="ECO:0000256" key="5">
    <source>
        <dbReference type="ARBA" id="ARBA00022630"/>
    </source>
</evidence>
<accession>A0A0F9FW15</accession>
<dbReference type="GO" id="GO:0009073">
    <property type="term" value="P:aromatic amino acid family biosynthetic process"/>
    <property type="evidence" value="ECO:0007669"/>
    <property type="project" value="UniProtKB-KW"/>
</dbReference>
<evidence type="ECO:0000256" key="9">
    <source>
        <dbReference type="ARBA" id="ARBA00023141"/>
    </source>
</evidence>
<dbReference type="AlphaFoldDB" id="A0A0F9FW15"/>
<sequence length="389" mass="43203">MLRYLTAGESHGKGLVAILEGLPAGLKLSSEDIDRELRRRQAGYGRGKRMEIEKDKVEIISGVRMGRTLGSPIALLIKNLDWENWRQVMMVEDRKVISQNIPPLTHPRPGHADLAGAIKYNFDDLRNVLERASARETAIRVAVGAICRRFLSEFEIRIYSRVIQIGSIKDVHQWQSTEAGYQMIEDSPLRCLNKRAEAKMIALIDSAKEKGDTLGGVFEVIILNLPVGLGSYVQWDLKLDARLAYALMSIQAIVGVEIGSGFMAADKFGSQVQDEIFYEKSEHRFFRRSNNAGGIEGGMSNGEPIILRAAMKPISTLAQPLSSIDMVSKKPVKAMKERADVCALPAASVIGEAVAAFEMARAVREKFGGDSLTETKRNYSGYLDYLRKR</sequence>
<dbReference type="GO" id="GO:0010181">
    <property type="term" value="F:FMN binding"/>
    <property type="evidence" value="ECO:0007669"/>
    <property type="project" value="TreeGrafter"/>
</dbReference>
<dbReference type="GO" id="GO:0008652">
    <property type="term" value="P:amino acid biosynthetic process"/>
    <property type="evidence" value="ECO:0007669"/>
    <property type="project" value="UniProtKB-KW"/>
</dbReference>
<reference evidence="11" key="1">
    <citation type="journal article" date="2015" name="Nature">
        <title>Complex archaea that bridge the gap between prokaryotes and eukaryotes.</title>
        <authorList>
            <person name="Spang A."/>
            <person name="Saw J.H."/>
            <person name="Jorgensen S.L."/>
            <person name="Zaremba-Niedzwiedzka K."/>
            <person name="Martijn J."/>
            <person name="Lind A.E."/>
            <person name="van Eijk R."/>
            <person name="Schleper C."/>
            <person name="Guy L."/>
            <person name="Ettema T.J."/>
        </authorList>
    </citation>
    <scope>NUCLEOTIDE SEQUENCE</scope>
</reference>
<dbReference type="InterPro" id="IPR035904">
    <property type="entry name" value="Chorismate_synth_AroC_sf"/>
</dbReference>
<dbReference type="PROSITE" id="PS00788">
    <property type="entry name" value="CHORISMATE_SYNTHASE_2"/>
    <property type="match status" value="1"/>
</dbReference>
<evidence type="ECO:0000256" key="10">
    <source>
        <dbReference type="ARBA" id="ARBA00023239"/>
    </source>
</evidence>
<dbReference type="GO" id="GO:0005829">
    <property type="term" value="C:cytosol"/>
    <property type="evidence" value="ECO:0007669"/>
    <property type="project" value="TreeGrafter"/>
</dbReference>
<evidence type="ECO:0000256" key="1">
    <source>
        <dbReference type="ARBA" id="ARBA00005044"/>
    </source>
</evidence>
<evidence type="ECO:0000256" key="7">
    <source>
        <dbReference type="ARBA" id="ARBA00022827"/>
    </source>
</evidence>
<dbReference type="PIRSF" id="PIRSF001456">
    <property type="entry name" value="Chorismate_synth"/>
    <property type="match status" value="1"/>
</dbReference>
<keyword evidence="4" id="KW-0028">Amino-acid biosynthesis</keyword>
<comment type="pathway">
    <text evidence="1">Metabolic intermediate biosynthesis; chorismate biosynthesis; chorismate from D-erythrose 4-phosphate and phosphoenolpyruvate: step 7/7.</text>
</comment>
<dbReference type="EMBL" id="LAZR01022270">
    <property type="protein sequence ID" value="KKL82461.1"/>
    <property type="molecule type" value="Genomic_DNA"/>
</dbReference>
<organism evidence="11">
    <name type="scientific">marine sediment metagenome</name>
    <dbReference type="NCBI Taxonomy" id="412755"/>
    <lineage>
        <taxon>unclassified sequences</taxon>
        <taxon>metagenomes</taxon>
        <taxon>ecological metagenomes</taxon>
    </lineage>
</organism>
<dbReference type="NCBIfam" id="NF003793">
    <property type="entry name" value="PRK05382.1"/>
    <property type="match status" value="1"/>
</dbReference>
<evidence type="ECO:0000256" key="4">
    <source>
        <dbReference type="ARBA" id="ARBA00022605"/>
    </source>
</evidence>
<dbReference type="CDD" id="cd07304">
    <property type="entry name" value="Chorismate_synthase"/>
    <property type="match status" value="1"/>
</dbReference>
<name>A0A0F9FW15_9ZZZZ</name>
<keyword evidence="6" id="KW-0288">FMN</keyword>
<dbReference type="NCBIfam" id="TIGR00033">
    <property type="entry name" value="aroC"/>
    <property type="match status" value="1"/>
</dbReference>
<dbReference type="HAMAP" id="MF_00300">
    <property type="entry name" value="Chorismate_synth"/>
    <property type="match status" value="1"/>
</dbReference>
<dbReference type="InterPro" id="IPR020541">
    <property type="entry name" value="Chorismate_synthase_CS"/>
</dbReference>
<dbReference type="GO" id="GO:0009423">
    <property type="term" value="P:chorismate biosynthetic process"/>
    <property type="evidence" value="ECO:0007669"/>
    <property type="project" value="UniProtKB-UniPathway"/>
</dbReference>
<dbReference type="UniPathway" id="UPA00053">
    <property type="reaction ID" value="UER00090"/>
</dbReference>
<gene>
    <name evidence="11" type="ORF">LCGC14_1984530</name>
</gene>
<dbReference type="Gene3D" id="3.60.150.10">
    <property type="entry name" value="Chorismate synthase AroC"/>
    <property type="match status" value="1"/>
</dbReference>